<organism evidence="2 3">
    <name type="scientific">Hymenobacter rigui</name>
    <dbReference type="NCBI Taxonomy" id="334424"/>
    <lineage>
        <taxon>Bacteria</taxon>
        <taxon>Pseudomonadati</taxon>
        <taxon>Bacteroidota</taxon>
        <taxon>Cytophagia</taxon>
        <taxon>Cytophagales</taxon>
        <taxon>Hymenobacteraceae</taxon>
        <taxon>Hymenobacter</taxon>
    </lineage>
</organism>
<keyword evidence="1" id="KW-0812">Transmembrane</keyword>
<dbReference type="Proteomes" id="UP000273500">
    <property type="component" value="Unassembled WGS sequence"/>
</dbReference>
<keyword evidence="1" id="KW-1133">Transmembrane helix</keyword>
<keyword evidence="1" id="KW-0472">Membrane</keyword>
<evidence type="ECO:0000313" key="3">
    <source>
        <dbReference type="Proteomes" id="UP000273500"/>
    </source>
</evidence>
<proteinExistence type="predicted"/>
<feature type="transmembrane region" description="Helical" evidence="1">
    <location>
        <begin position="92"/>
        <end position="109"/>
    </location>
</feature>
<gene>
    <name evidence="2" type="ORF">EI291_10055</name>
</gene>
<dbReference type="OrthoDB" id="880473at2"/>
<sequence>MTVPQFSQHHFLRGSTRLVLGPNGLYVSQGPRRGAARLETEIPYEELLPVTLEHQRPDPLRMPPAGTWVAVWVLVQGISRLLQNKNPLPTELWVACGGFLLGLAAVVLVRRYRGRRVLLTTNRIHLAFHDAPRNRAALTTFIDAMQLRAHAYLREEYATVNPLGHIELQLHRLHWLRQLKVLSEQEYRTLSTRLTGRLSLDPVKLMGQDLETPYLN</sequence>
<dbReference type="AlphaFoldDB" id="A0A428KR28"/>
<evidence type="ECO:0000256" key="1">
    <source>
        <dbReference type="SAM" id="Phobius"/>
    </source>
</evidence>
<evidence type="ECO:0000313" key="2">
    <source>
        <dbReference type="EMBL" id="RSK48897.1"/>
    </source>
</evidence>
<protein>
    <submittedName>
        <fullName evidence="2">Uncharacterized protein</fullName>
    </submittedName>
</protein>
<name>A0A428KR28_9BACT</name>
<dbReference type="RefSeq" id="WP_125419685.1">
    <property type="nucleotide sequence ID" value="NZ_RWIT01000004.1"/>
</dbReference>
<reference evidence="2 3" key="1">
    <citation type="submission" date="2018-12" db="EMBL/GenBank/DDBJ databases">
        <authorList>
            <person name="Feng G."/>
            <person name="Zhu H."/>
        </authorList>
    </citation>
    <scope>NUCLEOTIDE SEQUENCE [LARGE SCALE GENOMIC DNA]</scope>
    <source>
        <strain evidence="2 3">KCTC 12533</strain>
    </source>
</reference>
<accession>A0A428KR28</accession>
<keyword evidence="3" id="KW-1185">Reference proteome</keyword>
<dbReference type="EMBL" id="RWIT01000004">
    <property type="protein sequence ID" value="RSK48897.1"/>
    <property type="molecule type" value="Genomic_DNA"/>
</dbReference>
<comment type="caution">
    <text evidence="2">The sequence shown here is derived from an EMBL/GenBank/DDBJ whole genome shotgun (WGS) entry which is preliminary data.</text>
</comment>